<dbReference type="PROSITE" id="PS51257">
    <property type="entry name" value="PROKAR_LIPOPROTEIN"/>
    <property type="match status" value="1"/>
</dbReference>
<protein>
    <submittedName>
        <fullName evidence="2">Uncharacterized protein</fullName>
    </submittedName>
</protein>
<keyword evidence="3" id="KW-1185">Reference proteome</keyword>
<evidence type="ECO:0000313" key="3">
    <source>
        <dbReference type="Proteomes" id="UP001149400"/>
    </source>
</evidence>
<dbReference type="EMBL" id="JAJUBC010000015">
    <property type="protein sequence ID" value="MDD1794257.1"/>
    <property type="molecule type" value="Genomic_DNA"/>
</dbReference>
<comment type="caution">
    <text evidence="2">The sequence shown here is derived from an EMBL/GenBank/DDBJ whole genome shotgun (WGS) entry which is preliminary data.</text>
</comment>
<sequence>MLRSWFAFLLFITGLAGCTSSPPPKSSDGVSAQCEQSLVAFYQTVEDTRSYALPYHFDSRFPHLAFDRISASLTDSLSDEASRLEWLGYVSMLGQQQLATVLALTPHVENTKRMALTQCQHTLMEDSANDHGFWKAIEKNAPTPPTAYQHWKRVLGAYPIASVIAESRIKQEQAHIQRDFGRALAHPFHYSETRSTLSQEQIEKMMKQARQSSKLTWPMLDESQADKLLNHYSPMVTVETLSQDDLVGALAFDNHGKPIINTKLPRIYRSVSYTRFDEEILPQLNYVLWFPARTAKGSFDPYAGDFDAINLRLTLDTNGAPLIFDSIHQCGCFHMVYALSPTLRFTTSDNERPIENHLPLPTESARLAVSLTSGDHMISQVSFTDNIPATTALSAIALETKNLASLITLETPKGGVMSPFDRHGIIDESARGERWFLWPFGVRSPGAMRQQGMHAIAFIGERHFDDAYLFDELLERIEVGAE</sequence>
<accession>A0ABT5R1V2</accession>
<dbReference type="RefSeq" id="WP_274165091.1">
    <property type="nucleotide sequence ID" value="NZ_JAJUBC010000015.1"/>
</dbReference>
<evidence type="ECO:0000256" key="1">
    <source>
        <dbReference type="SAM" id="SignalP"/>
    </source>
</evidence>
<dbReference type="Proteomes" id="UP001149400">
    <property type="component" value="Unassembled WGS sequence"/>
</dbReference>
<organism evidence="2 3">
    <name type="scientific">Enterovibrio gelatinilyticus</name>
    <dbReference type="NCBI Taxonomy" id="2899819"/>
    <lineage>
        <taxon>Bacteria</taxon>
        <taxon>Pseudomonadati</taxon>
        <taxon>Pseudomonadota</taxon>
        <taxon>Gammaproteobacteria</taxon>
        <taxon>Vibrionales</taxon>
        <taxon>Vibrionaceae</taxon>
        <taxon>Enterovibrio</taxon>
    </lineage>
</organism>
<gene>
    <name evidence="2" type="ORF">LRP50_14035</name>
</gene>
<keyword evidence="1" id="KW-0732">Signal</keyword>
<feature type="signal peptide" evidence="1">
    <location>
        <begin position="1"/>
        <end position="16"/>
    </location>
</feature>
<proteinExistence type="predicted"/>
<evidence type="ECO:0000313" key="2">
    <source>
        <dbReference type="EMBL" id="MDD1794257.1"/>
    </source>
</evidence>
<feature type="chain" id="PRO_5045958081" evidence="1">
    <location>
        <begin position="17"/>
        <end position="482"/>
    </location>
</feature>
<reference evidence="2" key="1">
    <citation type="submission" date="2021-12" db="EMBL/GenBank/DDBJ databases">
        <title>Enterovibrio ZSDZ35 sp. nov. and Enterovibrio ZSDZ42 sp. nov., isolated from coastal seawater in Qingdao.</title>
        <authorList>
            <person name="Zhang P."/>
        </authorList>
    </citation>
    <scope>NUCLEOTIDE SEQUENCE</scope>
    <source>
        <strain evidence="2">ZSDZ42</strain>
    </source>
</reference>
<name>A0ABT5R1V2_9GAMM</name>